<dbReference type="GO" id="GO:0032259">
    <property type="term" value="P:methylation"/>
    <property type="evidence" value="ECO:0007669"/>
    <property type="project" value="UniProtKB-KW"/>
</dbReference>
<dbReference type="GO" id="GO:0008757">
    <property type="term" value="F:S-adenosylmethionine-dependent methyltransferase activity"/>
    <property type="evidence" value="ECO:0007669"/>
    <property type="project" value="InterPro"/>
</dbReference>
<dbReference type="Gene3D" id="3.40.50.150">
    <property type="entry name" value="Vaccinia Virus protein VP39"/>
    <property type="match status" value="1"/>
</dbReference>
<reference evidence="2" key="1">
    <citation type="submission" date="2020-06" db="EMBL/GenBank/DDBJ databases">
        <title>Unique genomic features of the anaerobic methanotrophic archaea.</title>
        <authorList>
            <person name="Chadwick G.L."/>
            <person name="Skennerton C.T."/>
            <person name="Laso-Perez R."/>
            <person name="Leu A.O."/>
            <person name="Speth D.R."/>
            <person name="Yu H."/>
            <person name="Morgan-Lang C."/>
            <person name="Hatzenpichler R."/>
            <person name="Goudeau D."/>
            <person name="Malmstrom R."/>
            <person name="Brazelton W.J."/>
            <person name="Woyke T."/>
            <person name="Hallam S.J."/>
            <person name="Tyson G.W."/>
            <person name="Wegener G."/>
            <person name="Boetius A."/>
            <person name="Orphan V."/>
        </authorList>
    </citation>
    <scope>NUCLEOTIDE SEQUENCE</scope>
</reference>
<protein>
    <submittedName>
        <fullName evidence="2">2-methoxy-6-polyprenyl-1,4-benzoquinol methylase, mitochondrial</fullName>
        <ecNumber evidence="2">2.1.1.163</ecNumber>
    </submittedName>
</protein>
<dbReference type="InterPro" id="IPR029063">
    <property type="entry name" value="SAM-dependent_MTases_sf"/>
</dbReference>
<accession>A0A7G9YV15</accession>
<organism evidence="2">
    <name type="scientific">Candidatus Methanophagaceae archaeon ANME-1 ERB6</name>
    <dbReference type="NCBI Taxonomy" id="2759912"/>
    <lineage>
        <taxon>Archaea</taxon>
        <taxon>Methanobacteriati</taxon>
        <taxon>Methanobacteriota</taxon>
        <taxon>Stenosarchaea group</taxon>
        <taxon>Methanomicrobia</taxon>
        <taxon>Candidatus Methanophagales</taxon>
        <taxon>Candidatus Methanophagaceae</taxon>
    </lineage>
</organism>
<evidence type="ECO:0000259" key="1">
    <source>
        <dbReference type="Pfam" id="PF08241"/>
    </source>
</evidence>
<dbReference type="EMBL" id="MT631480">
    <property type="protein sequence ID" value="QNO51849.1"/>
    <property type="molecule type" value="Genomic_DNA"/>
</dbReference>
<gene>
    <name evidence="2" type="primary">COQ5</name>
    <name evidence="2" type="ORF">PAJCOBIN_00009</name>
</gene>
<keyword evidence="2" id="KW-0489">Methyltransferase</keyword>
<dbReference type="InterPro" id="IPR013216">
    <property type="entry name" value="Methyltransf_11"/>
</dbReference>
<dbReference type="Pfam" id="PF08241">
    <property type="entry name" value="Methyltransf_11"/>
    <property type="match status" value="1"/>
</dbReference>
<feature type="domain" description="Methyltransferase type 11" evidence="1">
    <location>
        <begin position="26"/>
        <end position="119"/>
    </location>
</feature>
<name>A0A7G9YV15_9EURY</name>
<keyword evidence="2" id="KW-0808">Transferase</keyword>
<dbReference type="EC" id="2.1.1.163" evidence="2"/>
<sequence>MGDSLYKSKKIESILDKYNFKVKSALNVGCGGALHKSVSEPYFNKGYNMIGVDISEEYLKQFSQIFNTDVVQANVMALPFRSNNFDIINFTDLVEHLHHPLLGLSEAQRVLKTGGVIILTTNNHCAFSLRCINPLVFVEKITSLYYDNILPHRTIIGRWMDFNFYHTEFSKNEITKLIKAAGFEILSFETQFPRSNMGKITKLFKKLPALKFMCSEFMIIGKKK</sequence>
<dbReference type="PANTHER" id="PTHR43591">
    <property type="entry name" value="METHYLTRANSFERASE"/>
    <property type="match status" value="1"/>
</dbReference>
<dbReference type="AlphaFoldDB" id="A0A7G9YV15"/>
<evidence type="ECO:0000313" key="2">
    <source>
        <dbReference type="EMBL" id="QNO51849.1"/>
    </source>
</evidence>
<dbReference type="SUPFAM" id="SSF53335">
    <property type="entry name" value="S-adenosyl-L-methionine-dependent methyltransferases"/>
    <property type="match status" value="1"/>
</dbReference>
<dbReference type="CDD" id="cd02440">
    <property type="entry name" value="AdoMet_MTases"/>
    <property type="match status" value="1"/>
</dbReference>
<proteinExistence type="predicted"/>
<dbReference type="PANTHER" id="PTHR43591:SF110">
    <property type="entry name" value="RHODANESE DOMAIN-CONTAINING PROTEIN"/>
    <property type="match status" value="1"/>
</dbReference>
<dbReference type="GO" id="GO:0043770">
    <property type="term" value="F:demethylmenaquinone methyltransferase activity"/>
    <property type="evidence" value="ECO:0007669"/>
    <property type="project" value="UniProtKB-EC"/>
</dbReference>